<accession>A0A7C3KC45</accession>
<dbReference type="NCBIfam" id="TIGR00936">
    <property type="entry name" value="ahcY"/>
    <property type="match status" value="1"/>
</dbReference>
<comment type="cofactor">
    <cofactor evidence="5 7 8">
        <name>NAD(+)</name>
        <dbReference type="ChEBI" id="CHEBI:57540"/>
    </cofactor>
    <text evidence="5 7 8">Binds 1 NAD(+) per subunit.</text>
</comment>
<dbReference type="UniPathway" id="UPA00314">
    <property type="reaction ID" value="UER00076"/>
</dbReference>
<feature type="binding site" evidence="7">
    <location>
        <position position="356"/>
    </location>
    <ligand>
        <name>NAD(+)</name>
        <dbReference type="ChEBI" id="CHEBI:57540"/>
    </ligand>
</feature>
<dbReference type="Gene3D" id="3.40.50.720">
    <property type="entry name" value="NAD(P)-binding Rossmann-like Domain"/>
    <property type="match status" value="1"/>
</dbReference>
<keyword evidence="5" id="KW-0963">Cytoplasm</keyword>
<feature type="binding site" evidence="5 7">
    <location>
        <position position="246"/>
    </location>
    <ligand>
        <name>NAD(+)</name>
        <dbReference type="ChEBI" id="CHEBI:57540"/>
    </ligand>
</feature>
<sequence>MVATPVRQDVKHEVKDLALAALGKQRIEWAGREMPVLRQIQERFTTEKPLAGIRLVACCHVTTETAHLAIALKNAGADALLIASNPLSTQDDVAASLVVDYGIPVFAIKGEDAATYERHVNIALDHRPNIIIDDGCDVVATLVKERKDQLAELIGTTEETTTGIVRLKAMFRDGVLTFPAVNVNDADTKHFFDNRYGTGQSTLDGIIRATNVLLAGKTIVVAGYGWCGKGTAMRARGLGANVIVTEIDPVKAIEAAMDGFRVAPMSEAAVDGDLFITVTGNKHVIRAEHFAVMKDGAIVCNSGHFDIEIDLKSLAAEATEIKEVRNFTQEYRLKSGKSVIVLGEGRLVNLAAAEGHPSAVMDMSFANQALAVEYLVKGKGKLEAGIHSVPVEVDQEIASLKLQAMGINIDSLTDEQIEYTNSWTSGT</sequence>
<feature type="binding site" evidence="5">
    <location>
        <position position="194"/>
    </location>
    <ligand>
        <name>NAD(+)</name>
        <dbReference type="ChEBI" id="CHEBI:57540"/>
    </ligand>
</feature>
<proteinExistence type="inferred from homology"/>
<comment type="similarity">
    <text evidence="1 5 9">Belongs to the adenosylhomocysteinase family.</text>
</comment>
<name>A0A7C3KC45_9CYAN</name>
<feature type="binding site" evidence="5 7">
    <location>
        <position position="349"/>
    </location>
    <ligand>
        <name>NAD(+)</name>
        <dbReference type="ChEBI" id="CHEBI:57540"/>
    </ligand>
</feature>
<comment type="pathway">
    <text evidence="5 8">Amino-acid biosynthesis; L-homocysteine biosynthesis; L-homocysteine from S-adenosyl-L-homocysteine: step 1/1.</text>
</comment>
<dbReference type="EMBL" id="DSRU01000013">
    <property type="protein sequence ID" value="HFM96287.1"/>
    <property type="molecule type" value="Genomic_DNA"/>
</dbReference>
<feature type="binding site" evidence="5 6">
    <location>
        <position position="62"/>
    </location>
    <ligand>
        <name>substrate</name>
    </ligand>
</feature>
<keyword evidence="2 5" id="KW-0554">One-carbon metabolism</keyword>
<gene>
    <name evidence="5" type="primary">ahcY</name>
    <name evidence="11" type="ORF">ENR64_00690</name>
</gene>
<feature type="binding site" evidence="5">
    <location>
        <begin position="223"/>
        <end position="228"/>
    </location>
    <ligand>
        <name>NAD(+)</name>
        <dbReference type="ChEBI" id="CHEBI:57540"/>
    </ligand>
</feature>
<comment type="caution">
    <text evidence="11">The sequence shown here is derived from an EMBL/GenBank/DDBJ whole genome shotgun (WGS) entry which is preliminary data.</text>
</comment>
<dbReference type="PIRSF" id="PIRSF001109">
    <property type="entry name" value="Ad_hcy_hydrolase"/>
    <property type="match status" value="1"/>
</dbReference>
<feature type="domain" description="S-adenosyl-L-homocysteine hydrolase NAD binding" evidence="10">
    <location>
        <begin position="194"/>
        <end position="355"/>
    </location>
</feature>
<feature type="binding site" evidence="5 6">
    <location>
        <position position="189"/>
    </location>
    <ligand>
        <name>substrate</name>
    </ligand>
</feature>
<comment type="subcellular location">
    <subcellularLocation>
        <location evidence="5">Cytoplasm</location>
    </subcellularLocation>
</comment>
<organism evidence="11">
    <name type="scientific">Oscillatoriales cyanobacterium SpSt-418</name>
    <dbReference type="NCBI Taxonomy" id="2282169"/>
    <lineage>
        <taxon>Bacteria</taxon>
        <taxon>Bacillati</taxon>
        <taxon>Cyanobacteriota</taxon>
        <taxon>Cyanophyceae</taxon>
        <taxon>Oscillatoriophycideae</taxon>
        <taxon>Oscillatoriales</taxon>
    </lineage>
</organism>
<dbReference type="PROSITE" id="PS00738">
    <property type="entry name" value="ADOHCYASE_1"/>
    <property type="match status" value="1"/>
</dbReference>
<dbReference type="PROSITE" id="PS00739">
    <property type="entry name" value="ADOHCYASE_2"/>
    <property type="match status" value="1"/>
</dbReference>
<dbReference type="Gene3D" id="3.40.50.1480">
    <property type="entry name" value="Adenosylhomocysteinase-like"/>
    <property type="match status" value="1"/>
</dbReference>
<evidence type="ECO:0000256" key="4">
    <source>
        <dbReference type="ARBA" id="ARBA00023027"/>
    </source>
</evidence>
<feature type="binding site" evidence="5 7">
    <location>
        <begin position="160"/>
        <end position="162"/>
    </location>
    <ligand>
        <name>NAD(+)</name>
        <dbReference type="ChEBI" id="CHEBI:57540"/>
    </ligand>
</feature>
<evidence type="ECO:0000256" key="9">
    <source>
        <dbReference type="RuleBase" id="RU004166"/>
    </source>
</evidence>
<evidence type="ECO:0000256" key="1">
    <source>
        <dbReference type="ARBA" id="ARBA00007122"/>
    </source>
</evidence>
<dbReference type="InterPro" id="IPR042172">
    <property type="entry name" value="Adenosylhomocyst_ase-like_sf"/>
</dbReference>
<dbReference type="AlphaFoldDB" id="A0A7C3KC45"/>
<dbReference type="GO" id="GO:0005829">
    <property type="term" value="C:cytosol"/>
    <property type="evidence" value="ECO:0007669"/>
    <property type="project" value="TreeGrafter"/>
</dbReference>
<dbReference type="GO" id="GO:0006730">
    <property type="term" value="P:one-carbon metabolic process"/>
    <property type="evidence" value="ECO:0007669"/>
    <property type="project" value="UniProtKB-UniRule"/>
</dbReference>
<dbReference type="EC" id="3.13.2.1" evidence="5"/>
<comment type="catalytic activity">
    <reaction evidence="5 8">
        <text>S-adenosyl-L-homocysteine + H2O = L-homocysteine + adenosine</text>
        <dbReference type="Rhea" id="RHEA:21708"/>
        <dbReference type="ChEBI" id="CHEBI:15377"/>
        <dbReference type="ChEBI" id="CHEBI:16335"/>
        <dbReference type="ChEBI" id="CHEBI:57856"/>
        <dbReference type="ChEBI" id="CHEBI:58199"/>
        <dbReference type="EC" id="3.13.2.1"/>
    </reaction>
</comment>
<dbReference type="PANTHER" id="PTHR23420:SF0">
    <property type="entry name" value="ADENOSYLHOMOCYSTEINASE"/>
    <property type="match status" value="1"/>
</dbReference>
<feature type="binding site" evidence="5 6">
    <location>
        <position position="134"/>
    </location>
    <ligand>
        <name>substrate</name>
    </ligand>
</feature>
<evidence type="ECO:0000256" key="5">
    <source>
        <dbReference type="HAMAP-Rule" id="MF_00563"/>
    </source>
</evidence>
<dbReference type="FunFam" id="3.40.50.720:FF:000004">
    <property type="entry name" value="Adenosylhomocysteinase"/>
    <property type="match status" value="1"/>
</dbReference>
<evidence type="ECO:0000256" key="7">
    <source>
        <dbReference type="PIRSR" id="PIRSR001109-2"/>
    </source>
</evidence>
<dbReference type="GO" id="GO:0004013">
    <property type="term" value="F:adenosylhomocysteinase activity"/>
    <property type="evidence" value="ECO:0007669"/>
    <property type="project" value="UniProtKB-UniRule"/>
</dbReference>
<dbReference type="SMART" id="SM00996">
    <property type="entry name" value="AdoHcyase"/>
    <property type="match status" value="1"/>
</dbReference>
<evidence type="ECO:0000259" key="10">
    <source>
        <dbReference type="SMART" id="SM00997"/>
    </source>
</evidence>
<evidence type="ECO:0000256" key="2">
    <source>
        <dbReference type="ARBA" id="ARBA00022563"/>
    </source>
</evidence>
<keyword evidence="4 5" id="KW-0520">NAD</keyword>
<protein>
    <recommendedName>
        <fullName evidence="5">Adenosylhomocysteinase</fullName>
        <ecNumber evidence="5">3.13.2.1</ecNumber>
    </recommendedName>
    <alternativeName>
        <fullName evidence="5">S-adenosyl-L-homocysteine hydrolase</fullName>
        <shortName evidence="5">AdoHcyase</shortName>
    </alternativeName>
</protein>
<feature type="binding site" evidence="5 6">
    <location>
        <position position="159"/>
    </location>
    <ligand>
        <name>substrate</name>
    </ligand>
</feature>
<dbReference type="InterPro" id="IPR020082">
    <property type="entry name" value="S-Ado-L-homoCys_hydrolase_CS"/>
</dbReference>
<dbReference type="InterPro" id="IPR015878">
    <property type="entry name" value="Ado_hCys_hydrolase_NAD-bd"/>
</dbReference>
<dbReference type="PANTHER" id="PTHR23420">
    <property type="entry name" value="ADENOSYLHOMOCYSTEINASE"/>
    <property type="match status" value="1"/>
</dbReference>
<feature type="binding site" evidence="7">
    <location>
        <begin position="225"/>
        <end position="230"/>
    </location>
    <ligand>
        <name>NAD(+)</name>
        <dbReference type="ChEBI" id="CHEBI:57540"/>
    </ligand>
</feature>
<evidence type="ECO:0000313" key="11">
    <source>
        <dbReference type="EMBL" id="HFM96287.1"/>
    </source>
</evidence>
<evidence type="ECO:0000256" key="6">
    <source>
        <dbReference type="PIRSR" id="PIRSR001109-1"/>
    </source>
</evidence>
<dbReference type="NCBIfam" id="NF004005">
    <property type="entry name" value="PRK05476.2-3"/>
    <property type="match status" value="1"/>
</dbReference>
<feature type="binding site" evidence="5 7">
    <location>
        <begin position="302"/>
        <end position="304"/>
    </location>
    <ligand>
        <name>NAD(+)</name>
        <dbReference type="ChEBI" id="CHEBI:57540"/>
    </ligand>
</feature>
<dbReference type="CDD" id="cd00401">
    <property type="entry name" value="SAHH"/>
    <property type="match status" value="1"/>
</dbReference>
<keyword evidence="3 5" id="KW-0378">Hydrolase</keyword>
<comment type="function">
    <text evidence="5">May play a key role in the regulation of the intracellular concentration of adenosylhomocysteine.</text>
</comment>
<dbReference type="InterPro" id="IPR036291">
    <property type="entry name" value="NAD(P)-bd_dom_sf"/>
</dbReference>
<dbReference type="SMART" id="SM00997">
    <property type="entry name" value="AdoHcyase_NAD"/>
    <property type="match status" value="1"/>
</dbReference>
<dbReference type="InterPro" id="IPR000043">
    <property type="entry name" value="Adenosylhomocysteinase-like"/>
</dbReference>
<feature type="binding site" evidence="5 6">
    <location>
        <position position="193"/>
    </location>
    <ligand>
        <name>substrate</name>
    </ligand>
</feature>
<reference evidence="11" key="1">
    <citation type="journal article" date="2020" name="mSystems">
        <title>Genome- and Community-Level Interaction Insights into Carbon Utilization and Element Cycling Functions of Hydrothermarchaeota in Hydrothermal Sediment.</title>
        <authorList>
            <person name="Zhou Z."/>
            <person name="Liu Y."/>
            <person name="Xu W."/>
            <person name="Pan J."/>
            <person name="Luo Z.H."/>
            <person name="Li M."/>
        </authorList>
    </citation>
    <scope>NUCLEOTIDE SEQUENCE [LARGE SCALE GENOMIC DNA]</scope>
    <source>
        <strain evidence="11">SpSt-418</strain>
    </source>
</reference>
<dbReference type="GO" id="GO:0033353">
    <property type="term" value="P:S-adenosylmethionine cycle"/>
    <property type="evidence" value="ECO:0007669"/>
    <property type="project" value="TreeGrafter"/>
</dbReference>
<evidence type="ECO:0000256" key="8">
    <source>
        <dbReference type="RuleBase" id="RU000548"/>
    </source>
</evidence>
<dbReference type="SUPFAM" id="SSF51735">
    <property type="entry name" value="NAD(P)-binding Rossmann-fold domains"/>
    <property type="match status" value="1"/>
</dbReference>
<dbReference type="Pfam" id="PF05221">
    <property type="entry name" value="AdoHcyase"/>
    <property type="match status" value="2"/>
</dbReference>
<dbReference type="GO" id="GO:0071269">
    <property type="term" value="P:L-homocysteine biosynthetic process"/>
    <property type="evidence" value="ECO:0007669"/>
    <property type="project" value="UniProtKB-UniRule"/>
</dbReference>
<evidence type="ECO:0000256" key="3">
    <source>
        <dbReference type="ARBA" id="ARBA00022801"/>
    </source>
</evidence>
<dbReference type="Pfam" id="PF00670">
    <property type="entry name" value="AdoHcyase_NAD"/>
    <property type="match status" value="1"/>
</dbReference>
<dbReference type="HAMAP" id="MF_00563">
    <property type="entry name" value="AdoHcyase"/>
    <property type="match status" value="1"/>
</dbReference>
<dbReference type="SUPFAM" id="SSF52283">
    <property type="entry name" value="Formate/glycerate dehydrogenase catalytic domain-like"/>
    <property type="match status" value="1"/>
</dbReference>
<feature type="binding site" evidence="5">
    <location>
        <position position="281"/>
    </location>
    <ligand>
        <name>NAD(+)</name>
        <dbReference type="ChEBI" id="CHEBI:57540"/>
    </ligand>
</feature>